<evidence type="ECO:0000256" key="3">
    <source>
        <dbReference type="SAM" id="Phobius"/>
    </source>
</evidence>
<dbReference type="PANTHER" id="PTHR31302">
    <property type="entry name" value="TRANSMEMBRANE PROTEIN WITH METALLOPHOSPHOESTERASE DOMAIN-RELATED"/>
    <property type="match status" value="1"/>
</dbReference>
<dbReference type="Gene3D" id="3.60.21.10">
    <property type="match status" value="1"/>
</dbReference>
<dbReference type="Pfam" id="PF00149">
    <property type="entry name" value="Metallophos"/>
    <property type="match status" value="1"/>
</dbReference>
<proteinExistence type="predicted"/>
<dbReference type="OrthoDB" id="9780884at2"/>
<evidence type="ECO:0000256" key="2">
    <source>
        <dbReference type="ARBA" id="ARBA00022801"/>
    </source>
</evidence>
<keyword evidence="3" id="KW-1133">Transmembrane helix</keyword>
<keyword evidence="3" id="KW-0472">Membrane</keyword>
<dbReference type="InterPro" id="IPR004843">
    <property type="entry name" value="Calcineurin-like_PHP"/>
</dbReference>
<dbReference type="EMBL" id="FOVN01000001">
    <property type="protein sequence ID" value="SFN54082.1"/>
    <property type="molecule type" value="Genomic_DNA"/>
</dbReference>
<dbReference type="CDD" id="cd07385">
    <property type="entry name" value="MPP_YkuE_C"/>
    <property type="match status" value="1"/>
</dbReference>
<organism evidence="5 6">
    <name type="scientific">Bizionia echini</name>
    <dbReference type="NCBI Taxonomy" id="649333"/>
    <lineage>
        <taxon>Bacteria</taxon>
        <taxon>Pseudomonadati</taxon>
        <taxon>Bacteroidota</taxon>
        <taxon>Flavobacteriia</taxon>
        <taxon>Flavobacteriales</taxon>
        <taxon>Flavobacteriaceae</taxon>
        <taxon>Bizionia</taxon>
    </lineage>
</organism>
<evidence type="ECO:0000313" key="6">
    <source>
        <dbReference type="Proteomes" id="UP000198705"/>
    </source>
</evidence>
<keyword evidence="2" id="KW-0378">Hydrolase</keyword>
<protein>
    <recommendedName>
        <fullName evidence="4">Calcineurin-like phosphoesterase domain-containing protein</fullName>
    </recommendedName>
</protein>
<sequence>MRKYSLSAILLLCFAIFLVDYLAFFWLKSITNLLESNTLKHIIHSLFWFFTIGLITAIFILKLKLDSIAPKRKQLLISSLYGLTISSFIPKIIFIIVISILFVTNYAITNKESLVIIPLLGLFAGFLPFFVIVYGIFKAIYNFKIHEHTLTHPHLPEAFNGLKIVQISDLHLGSFNHRFHVLDRAFTKINQLQPDLIFFTGDLVNNYAWELRGWKKSFRHLSAKMGMYAVLGNHDYGDYSVWESAEAKQKNFEGITNFFKDNNFKLLLNTSEILEINNQQLAIIGVENWGNPPFKQYGDLQKALINSKHIPFKILLSHDPSHWTKEVLNETDIALTLSGHTHGMQAGVNFGKKEWSPIKYKYKHWAGLYKENEQYLYVNRGLGWMGFPGRLGMRPEITCITLQKSQKNY</sequence>
<feature type="domain" description="Calcineurin-like phosphoesterase" evidence="4">
    <location>
        <begin position="162"/>
        <end position="343"/>
    </location>
</feature>
<dbReference type="GO" id="GO:0016020">
    <property type="term" value="C:membrane"/>
    <property type="evidence" value="ECO:0007669"/>
    <property type="project" value="GOC"/>
</dbReference>
<reference evidence="6" key="1">
    <citation type="submission" date="2016-10" db="EMBL/GenBank/DDBJ databases">
        <authorList>
            <person name="Varghese N."/>
            <person name="Submissions S."/>
        </authorList>
    </citation>
    <scope>NUCLEOTIDE SEQUENCE [LARGE SCALE GENOMIC DNA]</scope>
    <source>
        <strain evidence="6">DSM 23925</strain>
    </source>
</reference>
<keyword evidence="1" id="KW-0479">Metal-binding</keyword>
<dbReference type="STRING" id="649333.SAMN04487989_1011107"/>
<dbReference type="InterPro" id="IPR051158">
    <property type="entry name" value="Metallophosphoesterase_sf"/>
</dbReference>
<dbReference type="GO" id="GO:0009245">
    <property type="term" value="P:lipid A biosynthetic process"/>
    <property type="evidence" value="ECO:0007669"/>
    <property type="project" value="TreeGrafter"/>
</dbReference>
<dbReference type="RefSeq" id="WP_092206605.1">
    <property type="nucleotide sequence ID" value="NZ_FOVN01000001.1"/>
</dbReference>
<gene>
    <name evidence="5" type="ORF">SAMN04487989_1011107</name>
</gene>
<keyword evidence="6" id="KW-1185">Reference proteome</keyword>
<dbReference type="InterPro" id="IPR029052">
    <property type="entry name" value="Metallo-depent_PP-like"/>
</dbReference>
<name>A0A1I4ZV28_9FLAO</name>
<accession>A0A1I4ZV28</accession>
<evidence type="ECO:0000259" key="4">
    <source>
        <dbReference type="Pfam" id="PF00149"/>
    </source>
</evidence>
<dbReference type="PANTHER" id="PTHR31302:SF31">
    <property type="entry name" value="PHOSPHODIESTERASE YAEI"/>
    <property type="match status" value="1"/>
</dbReference>
<dbReference type="GO" id="GO:0046872">
    <property type="term" value="F:metal ion binding"/>
    <property type="evidence" value="ECO:0007669"/>
    <property type="project" value="UniProtKB-KW"/>
</dbReference>
<dbReference type="SUPFAM" id="SSF56300">
    <property type="entry name" value="Metallo-dependent phosphatases"/>
    <property type="match status" value="1"/>
</dbReference>
<keyword evidence="3" id="KW-0812">Transmembrane</keyword>
<feature type="transmembrane region" description="Helical" evidence="3">
    <location>
        <begin position="42"/>
        <end position="63"/>
    </location>
</feature>
<dbReference type="Proteomes" id="UP000198705">
    <property type="component" value="Unassembled WGS sequence"/>
</dbReference>
<feature type="transmembrane region" description="Helical" evidence="3">
    <location>
        <begin position="115"/>
        <end position="137"/>
    </location>
</feature>
<evidence type="ECO:0000256" key="1">
    <source>
        <dbReference type="ARBA" id="ARBA00022723"/>
    </source>
</evidence>
<dbReference type="AlphaFoldDB" id="A0A1I4ZV28"/>
<evidence type="ECO:0000313" key="5">
    <source>
        <dbReference type="EMBL" id="SFN54082.1"/>
    </source>
</evidence>
<feature type="transmembrane region" description="Helical" evidence="3">
    <location>
        <begin position="75"/>
        <end position="103"/>
    </location>
</feature>
<feature type="transmembrane region" description="Helical" evidence="3">
    <location>
        <begin position="7"/>
        <end position="27"/>
    </location>
</feature>
<dbReference type="GO" id="GO:0008758">
    <property type="term" value="F:UDP-2,3-diacylglucosamine hydrolase activity"/>
    <property type="evidence" value="ECO:0007669"/>
    <property type="project" value="TreeGrafter"/>
</dbReference>